<dbReference type="STRING" id="930990.A0A067M9T1"/>
<evidence type="ECO:0000259" key="8">
    <source>
        <dbReference type="Pfam" id="PF13813"/>
    </source>
</evidence>
<dbReference type="GO" id="GO:0006629">
    <property type="term" value="P:lipid metabolic process"/>
    <property type="evidence" value="ECO:0007669"/>
    <property type="project" value="InterPro"/>
</dbReference>
<dbReference type="InterPro" id="IPR032805">
    <property type="entry name" value="Wax_synthase_dom"/>
</dbReference>
<evidence type="ECO:0000313" key="9">
    <source>
        <dbReference type="EMBL" id="KDQ08632.1"/>
    </source>
</evidence>
<dbReference type="OrthoDB" id="1077582at2759"/>
<gene>
    <name evidence="9" type="ORF">BOTBODRAFT_37783</name>
</gene>
<dbReference type="PANTHER" id="PTHR31595">
    <property type="entry name" value="LONG-CHAIN-ALCOHOL O-FATTY-ACYLTRANSFERASE 3-RELATED"/>
    <property type="match status" value="1"/>
</dbReference>
<organism evidence="9 10">
    <name type="scientific">Botryobasidium botryosum (strain FD-172 SS1)</name>
    <dbReference type="NCBI Taxonomy" id="930990"/>
    <lineage>
        <taxon>Eukaryota</taxon>
        <taxon>Fungi</taxon>
        <taxon>Dikarya</taxon>
        <taxon>Basidiomycota</taxon>
        <taxon>Agaricomycotina</taxon>
        <taxon>Agaricomycetes</taxon>
        <taxon>Cantharellales</taxon>
        <taxon>Botryobasidiaceae</taxon>
        <taxon>Botryobasidium</taxon>
    </lineage>
</organism>
<keyword evidence="6" id="KW-1133">Transmembrane helix</keyword>
<comment type="pathway">
    <text evidence="2">Secondary metabolite biosynthesis.</text>
</comment>
<evidence type="ECO:0000256" key="6">
    <source>
        <dbReference type="ARBA" id="ARBA00022989"/>
    </source>
</evidence>
<evidence type="ECO:0000256" key="4">
    <source>
        <dbReference type="ARBA" id="ARBA00022679"/>
    </source>
</evidence>
<keyword evidence="5" id="KW-0812">Transmembrane</keyword>
<dbReference type="GO" id="GO:0008374">
    <property type="term" value="F:O-acyltransferase activity"/>
    <property type="evidence" value="ECO:0007669"/>
    <property type="project" value="InterPro"/>
</dbReference>
<dbReference type="Pfam" id="PF13813">
    <property type="entry name" value="MBOAT_2"/>
    <property type="match status" value="1"/>
</dbReference>
<evidence type="ECO:0000256" key="7">
    <source>
        <dbReference type="ARBA" id="ARBA00023136"/>
    </source>
</evidence>
<dbReference type="InterPro" id="IPR044851">
    <property type="entry name" value="Wax_synthase"/>
</dbReference>
<name>A0A067M9T1_BOTB1</name>
<evidence type="ECO:0000256" key="2">
    <source>
        <dbReference type="ARBA" id="ARBA00005179"/>
    </source>
</evidence>
<dbReference type="Proteomes" id="UP000027195">
    <property type="component" value="Unassembled WGS sequence"/>
</dbReference>
<evidence type="ECO:0000256" key="5">
    <source>
        <dbReference type="ARBA" id="ARBA00022692"/>
    </source>
</evidence>
<dbReference type="GO" id="GO:0016020">
    <property type="term" value="C:membrane"/>
    <property type="evidence" value="ECO:0007669"/>
    <property type="project" value="UniProtKB-SubCell"/>
</dbReference>
<reference evidence="10" key="1">
    <citation type="journal article" date="2014" name="Proc. Natl. Acad. Sci. U.S.A.">
        <title>Extensive sampling of basidiomycete genomes demonstrates inadequacy of the white-rot/brown-rot paradigm for wood decay fungi.</title>
        <authorList>
            <person name="Riley R."/>
            <person name="Salamov A.A."/>
            <person name="Brown D.W."/>
            <person name="Nagy L.G."/>
            <person name="Floudas D."/>
            <person name="Held B.W."/>
            <person name="Levasseur A."/>
            <person name="Lombard V."/>
            <person name="Morin E."/>
            <person name="Otillar R."/>
            <person name="Lindquist E.A."/>
            <person name="Sun H."/>
            <person name="LaButti K.M."/>
            <person name="Schmutz J."/>
            <person name="Jabbour D."/>
            <person name="Luo H."/>
            <person name="Baker S.E."/>
            <person name="Pisabarro A.G."/>
            <person name="Walton J.D."/>
            <person name="Blanchette R.A."/>
            <person name="Henrissat B."/>
            <person name="Martin F."/>
            <person name="Cullen D."/>
            <person name="Hibbett D.S."/>
            <person name="Grigoriev I.V."/>
        </authorList>
    </citation>
    <scope>NUCLEOTIDE SEQUENCE [LARGE SCALE GENOMIC DNA]</scope>
    <source>
        <strain evidence="10">FD-172 SS1</strain>
    </source>
</reference>
<dbReference type="EMBL" id="KL198088">
    <property type="protein sequence ID" value="KDQ08632.1"/>
    <property type="molecule type" value="Genomic_DNA"/>
</dbReference>
<feature type="domain" description="Wax synthase" evidence="8">
    <location>
        <begin position="164"/>
        <end position="235"/>
    </location>
</feature>
<comment type="similarity">
    <text evidence="3">Belongs to the wax synthase family.</text>
</comment>
<keyword evidence="7" id="KW-0472">Membrane</keyword>
<dbReference type="AlphaFoldDB" id="A0A067M9T1"/>
<comment type="subcellular location">
    <subcellularLocation>
        <location evidence="1">Membrane</location>
        <topology evidence="1">Multi-pass membrane protein</topology>
    </subcellularLocation>
</comment>
<sequence length="331" mass="37484">MRIIDTCIVNFFYPVCPSWVRFGGEKDGEVLPMPTTVLGRLGYAFDLMASVRGTSFFGDRRWDWTPSSVVKQMRKASPRRAYITRHAVSLIFQYLLVDLFETLRTTHTFNTKLAHPVTGDPALGFPAQCMFAFILCMETALNITVPCTLASGIFVALGAAPSSWPAMFADPFRSMSLADFWTHRWHATFRRSFDRLSLLPASIFPKSQRKLARVGVIFLLSGTVHLFLLYPVPMDEEHPHGALLNTSTLKFFLSQPLALLFESLVVQNVTRNLPEPLRTTVDRAWTAGWLLCSGRWYSNVWAGKGMWDPQETLVGFSVIRGLWKGHWDVEV</sequence>
<keyword evidence="4" id="KW-0808">Transferase</keyword>
<dbReference type="InParanoid" id="A0A067M9T1"/>
<keyword evidence="10" id="KW-1185">Reference proteome</keyword>
<dbReference type="HOGENOM" id="CLU_685098_0_0_1"/>
<evidence type="ECO:0000256" key="1">
    <source>
        <dbReference type="ARBA" id="ARBA00004141"/>
    </source>
</evidence>
<dbReference type="PANTHER" id="PTHR31595:SF57">
    <property type="entry name" value="OS04G0481900 PROTEIN"/>
    <property type="match status" value="1"/>
</dbReference>
<proteinExistence type="inferred from homology"/>
<protein>
    <recommendedName>
        <fullName evidence="8">Wax synthase domain-containing protein</fullName>
    </recommendedName>
</protein>
<evidence type="ECO:0000256" key="3">
    <source>
        <dbReference type="ARBA" id="ARBA00007282"/>
    </source>
</evidence>
<accession>A0A067M9T1</accession>
<evidence type="ECO:0000313" key="10">
    <source>
        <dbReference type="Proteomes" id="UP000027195"/>
    </source>
</evidence>